<sequence length="198" mass="20788">MTSVIASAAQAAHSIAASLLAHAQIKPGDSIPKTEIKEDAPDKADPLVLTGKNVLIGVPGAFTTPCNAHIPAFIESYEKFKEKGVNAIYIFGVNDAFVTKYVNSIVIVWAKSYCDSPADRAWKEKLAPNGTTIHFIADDKASFVSSVGLAFDASGLLGGIRSKRFAIVTEGDKVVSVAVEEAPPNVTVTSAKSVLASL</sequence>
<evidence type="ECO:0000256" key="3">
    <source>
        <dbReference type="ARBA" id="ARBA00022862"/>
    </source>
</evidence>
<dbReference type="Pfam" id="PF08534">
    <property type="entry name" value="Redoxin"/>
    <property type="match status" value="1"/>
</dbReference>
<feature type="active site" description="Cysteine sulfenic acid (-SOH) intermediate" evidence="6">
    <location>
        <position position="66"/>
    </location>
</feature>
<reference evidence="8 9" key="1">
    <citation type="journal article" date="2018" name="Evol. Lett.">
        <title>Horizontal gene cluster transfer increased hallucinogenic mushroom diversity.</title>
        <authorList>
            <person name="Reynolds H.T."/>
            <person name="Vijayakumar V."/>
            <person name="Gluck-Thaler E."/>
            <person name="Korotkin H.B."/>
            <person name="Matheny P.B."/>
            <person name="Slot J.C."/>
        </authorList>
    </citation>
    <scope>NUCLEOTIDE SEQUENCE [LARGE SCALE GENOMIC DNA]</scope>
    <source>
        <strain evidence="8 9">2631</strain>
    </source>
</reference>
<dbReference type="GO" id="GO:0034599">
    <property type="term" value="P:cellular response to oxidative stress"/>
    <property type="evidence" value="ECO:0007669"/>
    <property type="project" value="InterPro"/>
</dbReference>
<dbReference type="PANTHER" id="PTHR10430">
    <property type="entry name" value="PEROXIREDOXIN"/>
    <property type="match status" value="1"/>
</dbReference>
<proteinExistence type="inferred from homology"/>
<dbReference type="InterPro" id="IPR013740">
    <property type="entry name" value="Redoxin"/>
</dbReference>
<evidence type="ECO:0000256" key="2">
    <source>
        <dbReference type="ARBA" id="ARBA00022559"/>
    </source>
</evidence>
<accession>A0A409X565</accession>
<evidence type="ECO:0000313" key="8">
    <source>
        <dbReference type="EMBL" id="PPQ85943.1"/>
    </source>
</evidence>
<dbReference type="AlphaFoldDB" id="A0A409X565"/>
<dbReference type="InterPro" id="IPR036249">
    <property type="entry name" value="Thioredoxin-like_sf"/>
</dbReference>
<evidence type="ECO:0000256" key="4">
    <source>
        <dbReference type="ARBA" id="ARBA00023002"/>
    </source>
</evidence>
<dbReference type="GO" id="GO:0005829">
    <property type="term" value="C:cytosol"/>
    <property type="evidence" value="ECO:0007669"/>
    <property type="project" value="TreeGrafter"/>
</dbReference>
<evidence type="ECO:0000256" key="1">
    <source>
        <dbReference type="ARBA" id="ARBA00010505"/>
    </source>
</evidence>
<dbReference type="InterPro" id="IPR037944">
    <property type="entry name" value="PRX5-like"/>
</dbReference>
<protein>
    <recommendedName>
        <fullName evidence="7">Thioredoxin domain-containing protein</fullName>
    </recommendedName>
</protein>
<evidence type="ECO:0000259" key="7">
    <source>
        <dbReference type="PROSITE" id="PS51352"/>
    </source>
</evidence>
<feature type="domain" description="Thioredoxin" evidence="7">
    <location>
        <begin position="25"/>
        <end position="198"/>
    </location>
</feature>
<keyword evidence="2" id="KW-0575">Peroxidase</keyword>
<dbReference type="STRING" id="93625.A0A409X565"/>
<dbReference type="InParanoid" id="A0A409X565"/>
<keyword evidence="9" id="KW-1185">Reference proteome</keyword>
<dbReference type="SUPFAM" id="SSF52833">
    <property type="entry name" value="Thioredoxin-like"/>
    <property type="match status" value="1"/>
</dbReference>
<comment type="caution">
    <text evidence="8">The sequence shown here is derived from an EMBL/GenBank/DDBJ whole genome shotgun (WGS) entry which is preliminary data.</text>
</comment>
<dbReference type="GO" id="GO:0008379">
    <property type="term" value="F:thioredoxin peroxidase activity"/>
    <property type="evidence" value="ECO:0007669"/>
    <property type="project" value="InterPro"/>
</dbReference>
<dbReference type="GO" id="GO:0045454">
    <property type="term" value="P:cell redox homeostasis"/>
    <property type="evidence" value="ECO:0007669"/>
    <property type="project" value="TreeGrafter"/>
</dbReference>
<dbReference type="PROSITE" id="PS51352">
    <property type="entry name" value="THIOREDOXIN_2"/>
    <property type="match status" value="1"/>
</dbReference>
<evidence type="ECO:0000256" key="6">
    <source>
        <dbReference type="PIRSR" id="PIRSR637944-1"/>
    </source>
</evidence>
<name>A0A409X565_PSICY</name>
<dbReference type="GO" id="GO:0005777">
    <property type="term" value="C:peroxisome"/>
    <property type="evidence" value="ECO:0007669"/>
    <property type="project" value="TreeGrafter"/>
</dbReference>
<organism evidence="8 9">
    <name type="scientific">Psilocybe cyanescens</name>
    <dbReference type="NCBI Taxonomy" id="93625"/>
    <lineage>
        <taxon>Eukaryota</taxon>
        <taxon>Fungi</taxon>
        <taxon>Dikarya</taxon>
        <taxon>Basidiomycota</taxon>
        <taxon>Agaricomycotina</taxon>
        <taxon>Agaricomycetes</taxon>
        <taxon>Agaricomycetidae</taxon>
        <taxon>Agaricales</taxon>
        <taxon>Agaricineae</taxon>
        <taxon>Strophariaceae</taxon>
        <taxon>Psilocybe</taxon>
    </lineage>
</organism>
<keyword evidence="5" id="KW-0676">Redox-active center</keyword>
<dbReference type="Gene3D" id="3.40.30.10">
    <property type="entry name" value="Glutaredoxin"/>
    <property type="match status" value="1"/>
</dbReference>
<dbReference type="Proteomes" id="UP000283269">
    <property type="component" value="Unassembled WGS sequence"/>
</dbReference>
<dbReference type="EMBL" id="NHYD01002591">
    <property type="protein sequence ID" value="PPQ85943.1"/>
    <property type="molecule type" value="Genomic_DNA"/>
</dbReference>
<evidence type="ECO:0000313" key="9">
    <source>
        <dbReference type="Proteomes" id="UP000283269"/>
    </source>
</evidence>
<keyword evidence="3" id="KW-0049">Antioxidant</keyword>
<dbReference type="FunCoup" id="A0A409X565">
    <property type="interactions" value="199"/>
</dbReference>
<dbReference type="GO" id="GO:0042744">
    <property type="term" value="P:hydrogen peroxide catabolic process"/>
    <property type="evidence" value="ECO:0007669"/>
    <property type="project" value="TreeGrafter"/>
</dbReference>
<comment type="similarity">
    <text evidence="1">Belongs to the peroxiredoxin family. Prx5 subfamily.</text>
</comment>
<dbReference type="PANTHER" id="PTHR10430:SF39">
    <property type="entry name" value="PEROXISOMAL MEMBRANE ASSOCIATED PROTEIN 20"/>
    <property type="match status" value="1"/>
</dbReference>
<dbReference type="InterPro" id="IPR013766">
    <property type="entry name" value="Thioredoxin_domain"/>
</dbReference>
<evidence type="ECO:0000256" key="5">
    <source>
        <dbReference type="ARBA" id="ARBA00023284"/>
    </source>
</evidence>
<gene>
    <name evidence="8" type="ORF">CVT25_001793</name>
</gene>
<keyword evidence="4" id="KW-0560">Oxidoreductase</keyword>
<dbReference type="OrthoDB" id="1882547at2759"/>
<dbReference type="GO" id="GO:0005739">
    <property type="term" value="C:mitochondrion"/>
    <property type="evidence" value="ECO:0007669"/>
    <property type="project" value="TreeGrafter"/>
</dbReference>